<dbReference type="GO" id="GO:0008999">
    <property type="term" value="F:protein-N-terminal-alanine acetyltransferase activity"/>
    <property type="evidence" value="ECO:0007669"/>
    <property type="project" value="TreeGrafter"/>
</dbReference>
<dbReference type="Gene3D" id="3.40.630.30">
    <property type="match status" value="1"/>
</dbReference>
<dbReference type="Pfam" id="PF13302">
    <property type="entry name" value="Acetyltransf_3"/>
    <property type="match status" value="1"/>
</dbReference>
<dbReference type="GO" id="GO:0005737">
    <property type="term" value="C:cytoplasm"/>
    <property type="evidence" value="ECO:0007669"/>
    <property type="project" value="TreeGrafter"/>
</dbReference>
<dbReference type="PROSITE" id="PS51186">
    <property type="entry name" value="GNAT"/>
    <property type="match status" value="1"/>
</dbReference>
<organism evidence="2 3">
    <name type="scientific">Ferrimicrobium acidiphilum DSM 19497</name>
    <dbReference type="NCBI Taxonomy" id="1121877"/>
    <lineage>
        <taxon>Bacteria</taxon>
        <taxon>Bacillati</taxon>
        <taxon>Actinomycetota</taxon>
        <taxon>Acidimicrobiia</taxon>
        <taxon>Acidimicrobiales</taxon>
        <taxon>Acidimicrobiaceae</taxon>
        <taxon>Ferrimicrobium</taxon>
    </lineage>
</organism>
<sequence length="160" mass="17477">MHASDHGHRTRIHLTPLTFADCETVVAGVRQAHWAGDYPTDGDRFIAVGTLNRPMSPPPWCHYHVRLDSGLIIGGAGFHGPPINETVEIGYGIVGSQRGRGYASQAVAELLALAEAIDAVAVVRATTTPTNRASQRVLERMKFSRIQDEGDEFVYLRSVE</sequence>
<name>A0A0D8FQR4_9ACTN</name>
<dbReference type="SUPFAM" id="SSF55729">
    <property type="entry name" value="Acyl-CoA N-acyltransferases (Nat)"/>
    <property type="match status" value="1"/>
</dbReference>
<dbReference type="GO" id="GO:1990189">
    <property type="term" value="F:protein N-terminal-serine acetyltransferase activity"/>
    <property type="evidence" value="ECO:0007669"/>
    <property type="project" value="TreeGrafter"/>
</dbReference>
<feature type="domain" description="N-acetyltransferase" evidence="1">
    <location>
        <begin position="12"/>
        <end position="160"/>
    </location>
</feature>
<dbReference type="PANTHER" id="PTHR43441:SF6">
    <property type="entry name" value="N-ACETYLTRANSFERASE DOMAIN-CONTAINING PROTEIN"/>
    <property type="match status" value="1"/>
</dbReference>
<dbReference type="AlphaFoldDB" id="A0A0D8FQR4"/>
<keyword evidence="3" id="KW-1185">Reference proteome</keyword>
<dbReference type="EMBL" id="JXUW01000034">
    <property type="protein sequence ID" value="KJE75625.1"/>
    <property type="molecule type" value="Genomic_DNA"/>
</dbReference>
<proteinExistence type="predicted"/>
<dbReference type="eggNOG" id="COG1670">
    <property type="taxonomic scope" value="Bacteria"/>
</dbReference>
<dbReference type="PANTHER" id="PTHR43441">
    <property type="entry name" value="RIBOSOMAL-PROTEIN-SERINE ACETYLTRANSFERASE"/>
    <property type="match status" value="1"/>
</dbReference>
<dbReference type="Proteomes" id="UP000032336">
    <property type="component" value="Unassembled WGS sequence"/>
</dbReference>
<evidence type="ECO:0000313" key="3">
    <source>
        <dbReference type="Proteomes" id="UP000032336"/>
    </source>
</evidence>
<evidence type="ECO:0000259" key="1">
    <source>
        <dbReference type="PROSITE" id="PS51186"/>
    </source>
</evidence>
<dbReference type="STRING" id="1121877.FEAC_26480"/>
<dbReference type="InterPro" id="IPR051908">
    <property type="entry name" value="Ribosomal_N-acetyltransferase"/>
</dbReference>
<accession>A0A0D8FQR4</accession>
<gene>
    <name evidence="2" type="ORF">FEAC_26480</name>
</gene>
<dbReference type="GeneID" id="78373654"/>
<reference evidence="2 3" key="1">
    <citation type="submission" date="2015-01" db="EMBL/GenBank/DDBJ databases">
        <title>Draft genome of the acidophilic iron oxidizer Ferrimicrobium acidiphilum strain T23.</title>
        <authorList>
            <person name="Poehlein A."/>
            <person name="Eisen S."/>
            <person name="Schloemann M."/>
            <person name="Johnson B.D."/>
            <person name="Daniel R."/>
            <person name="Muehling M."/>
        </authorList>
    </citation>
    <scope>NUCLEOTIDE SEQUENCE [LARGE SCALE GENOMIC DNA]</scope>
    <source>
        <strain evidence="2 3">T23</strain>
    </source>
</reference>
<comment type="caution">
    <text evidence="2">The sequence shown here is derived from an EMBL/GenBank/DDBJ whole genome shotgun (WGS) entry which is preliminary data.</text>
</comment>
<dbReference type="InterPro" id="IPR016181">
    <property type="entry name" value="Acyl_CoA_acyltransferase"/>
</dbReference>
<dbReference type="RefSeq" id="WP_035390440.1">
    <property type="nucleotide sequence ID" value="NZ_JQKF01000025.1"/>
</dbReference>
<dbReference type="OrthoDB" id="4543915at2"/>
<protein>
    <recommendedName>
        <fullName evidence="1">N-acetyltransferase domain-containing protein</fullName>
    </recommendedName>
</protein>
<evidence type="ECO:0000313" key="2">
    <source>
        <dbReference type="EMBL" id="KJE75625.1"/>
    </source>
</evidence>
<dbReference type="InterPro" id="IPR000182">
    <property type="entry name" value="GNAT_dom"/>
</dbReference>